<reference evidence="3 4" key="1">
    <citation type="submission" date="2020-02" db="EMBL/GenBank/DDBJ databases">
        <title>Comparative genomics of sulfur disproportionating microorganisms.</title>
        <authorList>
            <person name="Ward L.M."/>
            <person name="Bertran E."/>
            <person name="Johnston D.T."/>
        </authorList>
    </citation>
    <scope>NUCLEOTIDE SEQUENCE [LARGE SCALE GENOMIC DNA]</scope>
    <source>
        <strain evidence="3 4">DSM 3696</strain>
    </source>
</reference>
<dbReference type="Proteomes" id="UP000469724">
    <property type="component" value="Unassembled WGS sequence"/>
</dbReference>
<accession>A0A7K3NIT3</accession>
<keyword evidence="1" id="KW-0732">Signal</keyword>
<name>A0A7K3NIT3_9BACT</name>
<dbReference type="AlphaFoldDB" id="A0A7K3NIT3"/>
<feature type="chain" id="PRO_5029524754" evidence="1">
    <location>
        <begin position="33"/>
        <end position="195"/>
    </location>
</feature>
<dbReference type="RefSeq" id="WP_163300189.1">
    <property type="nucleotide sequence ID" value="NZ_JAAGRQ010000001.1"/>
</dbReference>
<proteinExistence type="predicted"/>
<dbReference type="Pfam" id="PF07603">
    <property type="entry name" value="Lcl_C"/>
    <property type="match status" value="1"/>
</dbReference>
<protein>
    <submittedName>
        <fullName evidence="3">DUF1566 domain-containing protein</fullName>
    </submittedName>
</protein>
<feature type="signal peptide" evidence="1">
    <location>
        <begin position="1"/>
        <end position="32"/>
    </location>
</feature>
<gene>
    <name evidence="3" type="ORF">G3N56_00015</name>
</gene>
<dbReference type="PANTHER" id="PTHR35812">
    <property type="entry name" value="LIPOPROTEIN"/>
    <property type="match status" value="1"/>
</dbReference>
<dbReference type="EMBL" id="JAAGRQ010000001">
    <property type="protein sequence ID" value="NDY55129.1"/>
    <property type="molecule type" value="Genomic_DNA"/>
</dbReference>
<evidence type="ECO:0000313" key="4">
    <source>
        <dbReference type="Proteomes" id="UP000469724"/>
    </source>
</evidence>
<organism evidence="3 4">
    <name type="scientific">Desulfolutivibrio sulfodismutans</name>
    <dbReference type="NCBI Taxonomy" id="63561"/>
    <lineage>
        <taxon>Bacteria</taxon>
        <taxon>Pseudomonadati</taxon>
        <taxon>Thermodesulfobacteriota</taxon>
        <taxon>Desulfovibrionia</taxon>
        <taxon>Desulfovibrionales</taxon>
        <taxon>Desulfovibrionaceae</taxon>
        <taxon>Desulfolutivibrio</taxon>
    </lineage>
</organism>
<comment type="caution">
    <text evidence="3">The sequence shown here is derived from an EMBL/GenBank/DDBJ whole genome shotgun (WGS) entry which is preliminary data.</text>
</comment>
<keyword evidence="4" id="KW-1185">Reference proteome</keyword>
<sequence length="195" mass="20659">MQQNTCSPRLSPLPALLTAFTMLLLASSPALARSYTLPGTGQTACYDNVLLLSPCPTAGQPFYGQDGNYPGSPPAYAASGEVVADTVTGLGWQKADDGVSRYLEEARAYCEGLTLGGYSDWRLPTRMELLTIVDASRAAPATNPVFTSGNGKYWTTTLQAGDASEGWSVRFSDGLASYDGISNPYLVRCVRGPAL</sequence>
<dbReference type="PANTHER" id="PTHR35812:SF1">
    <property type="entry name" value="LIPOPROTEIN"/>
    <property type="match status" value="1"/>
</dbReference>
<evidence type="ECO:0000256" key="1">
    <source>
        <dbReference type="SAM" id="SignalP"/>
    </source>
</evidence>
<feature type="domain" description="Lcl C-terminal" evidence="2">
    <location>
        <begin position="82"/>
        <end position="191"/>
    </location>
</feature>
<dbReference type="InterPro" id="IPR011460">
    <property type="entry name" value="Lcl_C"/>
</dbReference>
<evidence type="ECO:0000259" key="2">
    <source>
        <dbReference type="Pfam" id="PF07603"/>
    </source>
</evidence>
<evidence type="ECO:0000313" key="3">
    <source>
        <dbReference type="EMBL" id="NDY55129.1"/>
    </source>
</evidence>